<keyword evidence="1 2" id="KW-0175">Coiled coil</keyword>
<keyword evidence="5" id="KW-1185">Reference proteome</keyword>
<dbReference type="VEuPathDB" id="HostDB:ENSCPOG00000033583"/>
<evidence type="ECO:0000313" key="4">
    <source>
        <dbReference type="Ensembl" id="ENSCPOP00000026930.1"/>
    </source>
</evidence>
<feature type="domain" description="Rootletin-like coiled-coil" evidence="3">
    <location>
        <begin position="39"/>
        <end position="213"/>
    </location>
</feature>
<dbReference type="InterPro" id="IPR055167">
    <property type="entry name" value="Rootletin-like_CC"/>
</dbReference>
<protein>
    <recommendedName>
        <fullName evidence="3">Rootletin-like coiled-coil domain-containing protein</fullName>
    </recommendedName>
</protein>
<feature type="coiled-coil region" evidence="2">
    <location>
        <begin position="253"/>
        <end position="312"/>
    </location>
</feature>
<dbReference type="AlphaFoldDB" id="A0A286XN75"/>
<organism evidence="4 5">
    <name type="scientific">Cavia porcellus</name>
    <name type="common">Guinea pig</name>
    <dbReference type="NCBI Taxonomy" id="10141"/>
    <lineage>
        <taxon>Eukaryota</taxon>
        <taxon>Metazoa</taxon>
        <taxon>Chordata</taxon>
        <taxon>Craniata</taxon>
        <taxon>Vertebrata</taxon>
        <taxon>Euteleostomi</taxon>
        <taxon>Mammalia</taxon>
        <taxon>Eutheria</taxon>
        <taxon>Euarchontoglires</taxon>
        <taxon>Glires</taxon>
        <taxon>Rodentia</taxon>
        <taxon>Hystricomorpha</taxon>
        <taxon>Caviidae</taxon>
        <taxon>Cavia</taxon>
    </lineage>
</organism>
<sequence>METRSPGLSNMKPQSLQLVLEEQVLALQQQMAENQAVSWRKLKSSQEAQQRQATLVRKLQAKVLQYRSWCQELEKRLEATGGLIPQRWENVEETNLDQLLNRLDEEQQRCESLAEVNTHLRLHVEKADVVNKALREDMEKLTVDWSRARDELTRKESQWRMEQEFFKGYLKGEHGRLLSLWREVVTFRRHFLEMKSATDRDLTELKAEHARLSGSLLTCCLRLTVGAQPRESSGSGRMEENEPTQLLLLVAKTQELEKEAHTKSQELIQLKSQGELEKAELQDRVTELSALLTQSQKQNEDYERMVKALRETMEILVHYPVFWRGAGRELIGSLLFMGK</sequence>
<reference evidence="4" key="3">
    <citation type="submission" date="2025-09" db="UniProtKB">
        <authorList>
            <consortium name="Ensembl"/>
        </authorList>
    </citation>
    <scope>IDENTIFICATION</scope>
    <source>
        <strain evidence="4">2N</strain>
    </source>
</reference>
<dbReference type="GO" id="GO:0005813">
    <property type="term" value="C:centrosome"/>
    <property type="evidence" value="ECO:0007669"/>
    <property type="project" value="TreeGrafter"/>
</dbReference>
<dbReference type="STRING" id="10141.ENSCPOP00000026930"/>
<reference evidence="5" key="1">
    <citation type="journal article" date="2011" name="Nature">
        <title>A high-resolution map of human evolutionary constraint using 29 mammals.</title>
        <authorList>
            <person name="Lindblad-Toh K."/>
            <person name="Garber M."/>
            <person name="Zuk O."/>
            <person name="Lin M.F."/>
            <person name="Parker B.J."/>
            <person name="Washietl S."/>
            <person name="Kheradpour P."/>
            <person name="Ernst J."/>
            <person name="Jordan G."/>
            <person name="Mauceli E."/>
            <person name="Ward L.D."/>
            <person name="Lowe C.B."/>
            <person name="Holloway A.K."/>
            <person name="Clamp M."/>
            <person name="Gnerre S."/>
            <person name="Alfoldi J."/>
            <person name="Beal K."/>
            <person name="Chang J."/>
            <person name="Clawson H."/>
            <person name="Cuff J."/>
            <person name="Di Palma F."/>
            <person name="Fitzgerald S."/>
            <person name="Flicek P."/>
            <person name="Guttman M."/>
            <person name="Hubisz M.J."/>
            <person name="Jaffe D.B."/>
            <person name="Jungreis I."/>
            <person name="Kent W.J."/>
            <person name="Kostka D."/>
            <person name="Lara M."/>
            <person name="Martins A.L."/>
            <person name="Massingham T."/>
            <person name="Moltke I."/>
            <person name="Raney B.J."/>
            <person name="Rasmussen M.D."/>
            <person name="Robinson J."/>
            <person name="Stark A."/>
            <person name="Vilella A.J."/>
            <person name="Wen J."/>
            <person name="Xie X."/>
            <person name="Zody M.C."/>
            <person name="Baldwin J."/>
            <person name="Bloom T."/>
            <person name="Chin C.W."/>
            <person name="Heiman D."/>
            <person name="Nicol R."/>
            <person name="Nusbaum C."/>
            <person name="Young S."/>
            <person name="Wilkinson J."/>
            <person name="Worley K.C."/>
            <person name="Kovar C.L."/>
            <person name="Muzny D.M."/>
            <person name="Gibbs R.A."/>
            <person name="Cree A."/>
            <person name="Dihn H.H."/>
            <person name="Fowler G."/>
            <person name="Jhangiani S."/>
            <person name="Joshi V."/>
            <person name="Lee S."/>
            <person name="Lewis L.R."/>
            <person name="Nazareth L.V."/>
            <person name="Okwuonu G."/>
            <person name="Santibanez J."/>
            <person name="Warren W.C."/>
            <person name="Mardis E.R."/>
            <person name="Weinstock G.M."/>
            <person name="Wilson R.K."/>
            <person name="Delehaunty K."/>
            <person name="Dooling D."/>
            <person name="Fronik C."/>
            <person name="Fulton L."/>
            <person name="Fulton B."/>
            <person name="Graves T."/>
            <person name="Minx P."/>
            <person name="Sodergren E."/>
            <person name="Birney E."/>
            <person name="Margulies E.H."/>
            <person name="Herrero J."/>
            <person name="Green E.D."/>
            <person name="Haussler D."/>
            <person name="Siepel A."/>
            <person name="Goldman N."/>
            <person name="Pollard K.S."/>
            <person name="Pedersen J.S."/>
            <person name="Lander E.S."/>
            <person name="Kellis M."/>
        </authorList>
    </citation>
    <scope>NUCLEOTIDE SEQUENCE [LARGE SCALE GENOMIC DNA]</scope>
    <source>
        <strain evidence="5">2N</strain>
    </source>
</reference>
<accession>A0A286XN75</accession>
<dbReference type="InParanoid" id="A0A286XN75"/>
<name>A0A286XN75_CAVPO</name>
<dbReference type="Ensembl" id="ENSCPOT00000045522.1">
    <property type="protein sequence ID" value="ENSCPOP00000026930.1"/>
    <property type="gene ID" value="ENSCPOG00000033583.1"/>
</dbReference>
<dbReference type="GeneTree" id="ENSGT00940000161056"/>
<evidence type="ECO:0000313" key="5">
    <source>
        <dbReference type="Proteomes" id="UP000005447"/>
    </source>
</evidence>
<dbReference type="OMA" id="RCDMEKK"/>
<proteinExistence type="predicted"/>
<dbReference type="PANTHER" id="PTHR23159">
    <property type="entry name" value="CENTROSOMAL PROTEIN 2"/>
    <property type="match status" value="1"/>
</dbReference>
<evidence type="ECO:0000259" key="3">
    <source>
        <dbReference type="Pfam" id="PF15035"/>
    </source>
</evidence>
<reference evidence="4" key="2">
    <citation type="submission" date="2025-08" db="UniProtKB">
        <authorList>
            <consortium name="Ensembl"/>
        </authorList>
    </citation>
    <scope>IDENTIFICATION</scope>
    <source>
        <strain evidence="4">2N</strain>
    </source>
</reference>
<feature type="coiled-coil region" evidence="2">
    <location>
        <begin position="89"/>
        <end position="151"/>
    </location>
</feature>
<evidence type="ECO:0000256" key="1">
    <source>
        <dbReference type="ARBA" id="ARBA00023054"/>
    </source>
</evidence>
<dbReference type="GO" id="GO:0060271">
    <property type="term" value="P:cilium assembly"/>
    <property type="evidence" value="ECO:0007669"/>
    <property type="project" value="TreeGrafter"/>
</dbReference>
<dbReference type="Bgee" id="ENSCPOG00000033583">
    <property type="expression patterns" value="Expressed in cerebellum and 12 other cell types or tissues"/>
</dbReference>
<dbReference type="Pfam" id="PF15035">
    <property type="entry name" value="Rootletin"/>
    <property type="match status" value="1"/>
</dbReference>
<dbReference type="GO" id="GO:0005814">
    <property type="term" value="C:centriole"/>
    <property type="evidence" value="ECO:0007669"/>
    <property type="project" value="TreeGrafter"/>
</dbReference>
<dbReference type="Proteomes" id="UP000005447">
    <property type="component" value="Unassembled WGS sequence"/>
</dbReference>
<dbReference type="PANTHER" id="PTHR23159:SF1">
    <property type="entry name" value="CENTROSOME-ASSOCIATED PROTEIN CEP250"/>
    <property type="match status" value="1"/>
</dbReference>
<evidence type="ECO:0000256" key="2">
    <source>
        <dbReference type="SAM" id="Coils"/>
    </source>
</evidence>
<dbReference type="EMBL" id="AAKN02039384">
    <property type="status" value="NOT_ANNOTATED_CDS"/>
    <property type="molecule type" value="Genomic_DNA"/>
</dbReference>